<evidence type="ECO:0000313" key="2">
    <source>
        <dbReference type="EMBL" id="PYF75078.1"/>
    </source>
</evidence>
<dbReference type="EMBL" id="QKLU01000003">
    <property type="protein sequence ID" value="PYF75078.1"/>
    <property type="molecule type" value="Genomic_DNA"/>
</dbReference>
<dbReference type="AlphaFoldDB" id="A0A318UJ04"/>
<dbReference type="RefSeq" id="WP_110830096.1">
    <property type="nucleotide sequence ID" value="NZ_QKLU01000003.1"/>
</dbReference>
<reference evidence="2 3" key="1">
    <citation type="submission" date="2018-06" db="EMBL/GenBank/DDBJ databases">
        <title>Genomic Encyclopedia of Archaeal and Bacterial Type Strains, Phase II (KMG-II): from individual species to whole genera.</title>
        <authorList>
            <person name="Goeker M."/>
        </authorList>
    </citation>
    <scope>NUCLEOTIDE SEQUENCE [LARGE SCALE GENOMIC DNA]</scope>
    <source>
        <strain evidence="2 3">DSM 27372</strain>
    </source>
</reference>
<proteinExistence type="predicted"/>
<accession>A0A318UJ04</accession>
<gene>
    <name evidence="2" type="ORF">B0O44_103525</name>
</gene>
<sequence length="234" mass="27029">MKKRHFKWIWYSLLGGFVIYKMFWFFSSVKKFGESDGPMPYVGNIVYKELFNNIDSTSTKWKGIIQPFTYRNPVNMVKYEEKFDLFIYNIGKTKAVSLKQLLNVEDKSVAQSGGIVYTKMSPSLYSFLIQSGKPDPIAKLFLSIKGDSLKTIVQNDTLVSYNFKLKNFSLRYKENGDRDIVGEVEGILAPKIPYSLVIYKKQDAVYLLTMSPKDRKTVMDPMLLTNLVLNKEKN</sequence>
<keyword evidence="1" id="KW-1133">Transmembrane helix</keyword>
<comment type="caution">
    <text evidence="2">The sequence shown here is derived from an EMBL/GenBank/DDBJ whole genome shotgun (WGS) entry which is preliminary data.</text>
</comment>
<dbReference type="Proteomes" id="UP000248198">
    <property type="component" value="Unassembled WGS sequence"/>
</dbReference>
<evidence type="ECO:0000256" key="1">
    <source>
        <dbReference type="SAM" id="Phobius"/>
    </source>
</evidence>
<name>A0A318UJ04_9SPHI</name>
<keyword evidence="1" id="KW-0472">Membrane</keyword>
<feature type="transmembrane region" description="Helical" evidence="1">
    <location>
        <begin position="9"/>
        <end position="26"/>
    </location>
</feature>
<keyword evidence="1" id="KW-0812">Transmembrane</keyword>
<evidence type="ECO:0000313" key="3">
    <source>
        <dbReference type="Proteomes" id="UP000248198"/>
    </source>
</evidence>
<dbReference type="OrthoDB" id="799104at2"/>
<keyword evidence="3" id="KW-1185">Reference proteome</keyword>
<protein>
    <submittedName>
        <fullName evidence="2">Uncharacterized protein</fullName>
    </submittedName>
</protein>
<organism evidence="2 3">
    <name type="scientific">Pedobacter nutrimenti</name>
    <dbReference type="NCBI Taxonomy" id="1241337"/>
    <lineage>
        <taxon>Bacteria</taxon>
        <taxon>Pseudomonadati</taxon>
        <taxon>Bacteroidota</taxon>
        <taxon>Sphingobacteriia</taxon>
        <taxon>Sphingobacteriales</taxon>
        <taxon>Sphingobacteriaceae</taxon>
        <taxon>Pedobacter</taxon>
    </lineage>
</organism>